<dbReference type="Pfam" id="PF01582">
    <property type="entry name" value="TIR"/>
    <property type="match status" value="1"/>
</dbReference>
<comment type="caution">
    <text evidence="3">The sequence shown here is derived from an EMBL/GenBank/DDBJ whole genome shotgun (WGS) entry which is preliminary data.</text>
</comment>
<feature type="domain" description="TIR" evidence="2">
    <location>
        <begin position="23"/>
        <end position="72"/>
    </location>
</feature>
<gene>
    <name evidence="3" type="ORF">L3X38_008913</name>
</gene>
<evidence type="ECO:0000256" key="1">
    <source>
        <dbReference type="SAM" id="MobiDB-lite"/>
    </source>
</evidence>
<dbReference type="Proteomes" id="UP001054821">
    <property type="component" value="Chromosome 1"/>
</dbReference>
<dbReference type="GO" id="GO:0007165">
    <property type="term" value="P:signal transduction"/>
    <property type="evidence" value="ECO:0007669"/>
    <property type="project" value="InterPro"/>
</dbReference>
<dbReference type="AlphaFoldDB" id="A0AAD4ZXD7"/>
<evidence type="ECO:0000259" key="2">
    <source>
        <dbReference type="PROSITE" id="PS50104"/>
    </source>
</evidence>
<dbReference type="SUPFAM" id="SSF52200">
    <property type="entry name" value="Toll/Interleukin receptor TIR domain"/>
    <property type="match status" value="1"/>
</dbReference>
<evidence type="ECO:0000313" key="4">
    <source>
        <dbReference type="Proteomes" id="UP001054821"/>
    </source>
</evidence>
<reference evidence="3 4" key="1">
    <citation type="journal article" date="2022" name="G3 (Bethesda)">
        <title>Whole-genome sequence and methylome profiling of the almond [Prunus dulcis (Mill.) D.A. Webb] cultivar 'Nonpareil'.</title>
        <authorList>
            <person name="D'Amico-Willman K.M."/>
            <person name="Ouma W.Z."/>
            <person name="Meulia T."/>
            <person name="Sideli G.M."/>
            <person name="Gradziel T.M."/>
            <person name="Fresnedo-Ramirez J."/>
        </authorList>
    </citation>
    <scope>NUCLEOTIDE SEQUENCE [LARGE SCALE GENOMIC DNA]</scope>
    <source>
        <strain evidence="3">Clone GOH B32 T37-40</strain>
    </source>
</reference>
<evidence type="ECO:0000313" key="3">
    <source>
        <dbReference type="EMBL" id="KAI5356018.1"/>
    </source>
</evidence>
<organism evidence="3 4">
    <name type="scientific">Prunus dulcis</name>
    <name type="common">Almond</name>
    <name type="synonym">Amygdalus dulcis</name>
    <dbReference type="NCBI Taxonomy" id="3755"/>
    <lineage>
        <taxon>Eukaryota</taxon>
        <taxon>Viridiplantae</taxon>
        <taxon>Streptophyta</taxon>
        <taxon>Embryophyta</taxon>
        <taxon>Tracheophyta</taxon>
        <taxon>Spermatophyta</taxon>
        <taxon>Magnoliopsida</taxon>
        <taxon>eudicotyledons</taxon>
        <taxon>Gunneridae</taxon>
        <taxon>Pentapetalae</taxon>
        <taxon>rosids</taxon>
        <taxon>fabids</taxon>
        <taxon>Rosales</taxon>
        <taxon>Rosaceae</taxon>
        <taxon>Amygdaloideae</taxon>
        <taxon>Amygdaleae</taxon>
        <taxon>Prunus</taxon>
    </lineage>
</organism>
<proteinExistence type="predicted"/>
<dbReference type="PROSITE" id="PS50104">
    <property type="entry name" value="TIR"/>
    <property type="match status" value="1"/>
</dbReference>
<protein>
    <recommendedName>
        <fullName evidence="2">TIR domain-containing protein</fullName>
    </recommendedName>
</protein>
<dbReference type="EMBL" id="JAJFAZ020000001">
    <property type="protein sequence ID" value="KAI5356018.1"/>
    <property type="molecule type" value="Genomic_DNA"/>
</dbReference>
<sequence length="72" mass="8110">MDAASTSLEASSSSSPSNSSKHWKYEVFLSFSGEDTRRTFIDHLYCTLKDNGMTARLMRTNYKEGAGEDHRV</sequence>
<name>A0AAD4ZXD7_PRUDU</name>
<dbReference type="Gene3D" id="3.40.50.10140">
    <property type="entry name" value="Toll/interleukin-1 receptor homology (TIR) domain"/>
    <property type="match status" value="1"/>
</dbReference>
<dbReference type="InterPro" id="IPR035897">
    <property type="entry name" value="Toll_tir_struct_dom_sf"/>
</dbReference>
<accession>A0AAD4ZXD7</accession>
<keyword evidence="4" id="KW-1185">Reference proteome</keyword>
<dbReference type="InterPro" id="IPR000157">
    <property type="entry name" value="TIR_dom"/>
</dbReference>
<feature type="compositionally biased region" description="Low complexity" evidence="1">
    <location>
        <begin position="1"/>
        <end position="20"/>
    </location>
</feature>
<feature type="region of interest" description="Disordered" evidence="1">
    <location>
        <begin position="1"/>
        <end position="21"/>
    </location>
</feature>